<accession>A0A951PR59</accession>
<evidence type="ECO:0000313" key="1">
    <source>
        <dbReference type="EMBL" id="MBW4547849.1"/>
    </source>
</evidence>
<dbReference type="EMBL" id="JAHHIF010000049">
    <property type="protein sequence ID" value="MBW4547849.1"/>
    <property type="molecule type" value="Genomic_DNA"/>
</dbReference>
<name>A0A951PR59_9CYAN</name>
<reference evidence="1" key="1">
    <citation type="submission" date="2021-05" db="EMBL/GenBank/DDBJ databases">
        <authorList>
            <person name="Pietrasiak N."/>
            <person name="Ward R."/>
            <person name="Stajich J.E."/>
            <person name="Kurbessoian T."/>
        </authorList>
    </citation>
    <scope>NUCLEOTIDE SEQUENCE</scope>
    <source>
        <strain evidence="1">CPER-KK1</strain>
    </source>
</reference>
<sequence>MHLNLYVISNYAVQEYLNVTEGQMLTLLKIGVTEAEGGCVPLVLLTPKQPQVPQLADKIVALMEEEGVGLSDLLEGIETERQAIWQEQQQDA</sequence>
<evidence type="ECO:0000313" key="2">
    <source>
        <dbReference type="Proteomes" id="UP000753908"/>
    </source>
</evidence>
<organism evidence="1 2">
    <name type="scientific">Symplocastrum torsivum CPER-KK1</name>
    <dbReference type="NCBI Taxonomy" id="450513"/>
    <lineage>
        <taxon>Bacteria</taxon>
        <taxon>Bacillati</taxon>
        <taxon>Cyanobacteriota</taxon>
        <taxon>Cyanophyceae</taxon>
        <taxon>Oscillatoriophycideae</taxon>
        <taxon>Oscillatoriales</taxon>
        <taxon>Microcoleaceae</taxon>
        <taxon>Symplocastrum</taxon>
    </lineage>
</organism>
<protein>
    <submittedName>
        <fullName evidence="1">Uncharacterized protein</fullName>
    </submittedName>
</protein>
<dbReference type="AlphaFoldDB" id="A0A951PR59"/>
<proteinExistence type="predicted"/>
<comment type="caution">
    <text evidence="1">The sequence shown here is derived from an EMBL/GenBank/DDBJ whole genome shotgun (WGS) entry which is preliminary data.</text>
</comment>
<gene>
    <name evidence="1" type="ORF">KME25_25890</name>
</gene>
<reference evidence="1" key="2">
    <citation type="journal article" date="2022" name="Microbiol. Resour. Announc.">
        <title>Metagenome Sequencing to Explore Phylogenomics of Terrestrial Cyanobacteria.</title>
        <authorList>
            <person name="Ward R.D."/>
            <person name="Stajich J.E."/>
            <person name="Johansen J.R."/>
            <person name="Huntemann M."/>
            <person name="Clum A."/>
            <person name="Foster B."/>
            <person name="Foster B."/>
            <person name="Roux S."/>
            <person name="Palaniappan K."/>
            <person name="Varghese N."/>
            <person name="Mukherjee S."/>
            <person name="Reddy T.B.K."/>
            <person name="Daum C."/>
            <person name="Copeland A."/>
            <person name="Chen I.A."/>
            <person name="Ivanova N.N."/>
            <person name="Kyrpides N.C."/>
            <person name="Shapiro N."/>
            <person name="Eloe-Fadrosh E.A."/>
            <person name="Pietrasiak N."/>
        </authorList>
    </citation>
    <scope>NUCLEOTIDE SEQUENCE</scope>
    <source>
        <strain evidence="1">CPER-KK1</strain>
    </source>
</reference>
<dbReference type="Proteomes" id="UP000753908">
    <property type="component" value="Unassembled WGS sequence"/>
</dbReference>